<accession>A0A8X6UD89</accession>
<feature type="signal peptide" evidence="1">
    <location>
        <begin position="1"/>
        <end position="19"/>
    </location>
</feature>
<gene>
    <name evidence="2" type="primary">AVEN_260836_1</name>
    <name evidence="2" type="ORF">NPIL_54131</name>
</gene>
<proteinExistence type="predicted"/>
<evidence type="ECO:0000256" key="1">
    <source>
        <dbReference type="SAM" id="SignalP"/>
    </source>
</evidence>
<reference evidence="2" key="1">
    <citation type="submission" date="2020-08" db="EMBL/GenBank/DDBJ databases">
        <title>Multicomponent nature underlies the extraordinary mechanical properties of spider dragline silk.</title>
        <authorList>
            <person name="Kono N."/>
            <person name="Nakamura H."/>
            <person name="Mori M."/>
            <person name="Yoshida Y."/>
            <person name="Ohtoshi R."/>
            <person name="Malay A.D."/>
            <person name="Moran D.A.P."/>
            <person name="Tomita M."/>
            <person name="Numata K."/>
            <person name="Arakawa K."/>
        </authorList>
    </citation>
    <scope>NUCLEOTIDE SEQUENCE</scope>
</reference>
<keyword evidence="3" id="KW-1185">Reference proteome</keyword>
<dbReference type="AlphaFoldDB" id="A0A8X6UD89"/>
<comment type="caution">
    <text evidence="2">The sequence shown here is derived from an EMBL/GenBank/DDBJ whole genome shotgun (WGS) entry which is preliminary data.</text>
</comment>
<sequence>MFRLVLLPVARLMWCTSKCYVMLSEDVLLPPDVLDILGGVRSEENSLALNSQYLGGDPGALGVTEVSSRALLKKAPEKVEDSQSNITSCRKEVGTTIAKDKEVTADTDKGSIMADSFRFKQECCAELSLA</sequence>
<evidence type="ECO:0000313" key="3">
    <source>
        <dbReference type="Proteomes" id="UP000887013"/>
    </source>
</evidence>
<dbReference type="EMBL" id="BMAW01123376">
    <property type="protein sequence ID" value="GFU03000.1"/>
    <property type="molecule type" value="Genomic_DNA"/>
</dbReference>
<protein>
    <submittedName>
        <fullName evidence="2">Uncharacterized protein</fullName>
    </submittedName>
</protein>
<name>A0A8X6UD89_NEPPI</name>
<organism evidence="2 3">
    <name type="scientific">Nephila pilipes</name>
    <name type="common">Giant wood spider</name>
    <name type="synonym">Nephila maculata</name>
    <dbReference type="NCBI Taxonomy" id="299642"/>
    <lineage>
        <taxon>Eukaryota</taxon>
        <taxon>Metazoa</taxon>
        <taxon>Ecdysozoa</taxon>
        <taxon>Arthropoda</taxon>
        <taxon>Chelicerata</taxon>
        <taxon>Arachnida</taxon>
        <taxon>Araneae</taxon>
        <taxon>Araneomorphae</taxon>
        <taxon>Entelegynae</taxon>
        <taxon>Araneoidea</taxon>
        <taxon>Nephilidae</taxon>
        <taxon>Nephila</taxon>
    </lineage>
</organism>
<feature type="chain" id="PRO_5036443944" evidence="1">
    <location>
        <begin position="20"/>
        <end position="130"/>
    </location>
</feature>
<dbReference type="Proteomes" id="UP000887013">
    <property type="component" value="Unassembled WGS sequence"/>
</dbReference>
<evidence type="ECO:0000313" key="2">
    <source>
        <dbReference type="EMBL" id="GFU03000.1"/>
    </source>
</evidence>
<keyword evidence="1" id="KW-0732">Signal</keyword>